<feature type="compositionally biased region" description="Low complexity" evidence="1">
    <location>
        <begin position="44"/>
        <end position="55"/>
    </location>
</feature>
<protein>
    <submittedName>
        <fullName evidence="3">Uncharacterized protein LOC111594775</fullName>
    </submittedName>
</protein>
<feature type="region of interest" description="Disordered" evidence="1">
    <location>
        <begin position="35"/>
        <end position="81"/>
    </location>
</feature>
<dbReference type="Proteomes" id="UP000504633">
    <property type="component" value="Unplaced"/>
</dbReference>
<proteinExistence type="predicted"/>
<feature type="compositionally biased region" description="Polar residues" evidence="1">
    <location>
        <begin position="61"/>
        <end position="81"/>
    </location>
</feature>
<evidence type="ECO:0000313" key="3">
    <source>
        <dbReference type="RefSeq" id="XP_023163992.2"/>
    </source>
</evidence>
<dbReference type="GeneID" id="111594775"/>
<name>A0A6J1LEY1_DROHY</name>
<dbReference type="AlphaFoldDB" id="A0A6J1LEY1"/>
<organism evidence="2 3">
    <name type="scientific">Drosophila hydei</name>
    <name type="common">Fruit fly</name>
    <dbReference type="NCBI Taxonomy" id="7224"/>
    <lineage>
        <taxon>Eukaryota</taxon>
        <taxon>Metazoa</taxon>
        <taxon>Ecdysozoa</taxon>
        <taxon>Arthropoda</taxon>
        <taxon>Hexapoda</taxon>
        <taxon>Insecta</taxon>
        <taxon>Pterygota</taxon>
        <taxon>Neoptera</taxon>
        <taxon>Endopterygota</taxon>
        <taxon>Diptera</taxon>
        <taxon>Brachycera</taxon>
        <taxon>Muscomorpha</taxon>
        <taxon>Ephydroidea</taxon>
        <taxon>Drosophilidae</taxon>
        <taxon>Drosophila</taxon>
    </lineage>
</organism>
<reference evidence="3" key="1">
    <citation type="submission" date="2025-08" db="UniProtKB">
        <authorList>
            <consortium name="RefSeq"/>
        </authorList>
    </citation>
    <scope>IDENTIFICATION</scope>
    <source>
        <strain evidence="3">15085-1641.00</strain>
        <tissue evidence="3">Whole body</tissue>
    </source>
</reference>
<evidence type="ECO:0000256" key="1">
    <source>
        <dbReference type="SAM" id="MobiDB-lite"/>
    </source>
</evidence>
<accession>A0A6J1LEY1</accession>
<gene>
    <name evidence="3" type="primary">LOC111594775</name>
</gene>
<keyword evidence="2" id="KW-1185">Reference proteome</keyword>
<dbReference type="KEGG" id="dhe:111594775"/>
<evidence type="ECO:0000313" key="2">
    <source>
        <dbReference type="Proteomes" id="UP000504633"/>
    </source>
</evidence>
<dbReference type="OrthoDB" id="7871222at2759"/>
<dbReference type="RefSeq" id="XP_023163992.2">
    <property type="nucleotide sequence ID" value="XM_023308224.2"/>
</dbReference>
<dbReference type="OMA" id="QHEMEQS"/>
<sequence>MCHVLSKQSDTLSSIQNSLSGLLFLLITVAMPETKNNKLHNRQTSSSHNSNSNSDYDTHSGSRYSNSNASQRPQATDFTTKQQLKLRAGDLRLARLQISLAKLRLEMEHSGKLIAELCKNVEVEKNTDKKL</sequence>